<keyword evidence="11" id="KW-0012">Acyltransferase</keyword>
<keyword evidence="12" id="KW-1185">Reference proteome</keyword>
<dbReference type="InterPro" id="IPR003664">
    <property type="entry name" value="FA_synthesis"/>
</dbReference>
<protein>
    <recommendedName>
        <fullName evidence="8 10">Phosphate acyltransferase</fullName>
        <ecNumber evidence="8 10">2.3.1.274</ecNumber>
    </recommendedName>
    <alternativeName>
        <fullName evidence="10">Acyl-ACP phosphotransacylase</fullName>
    </alternativeName>
    <alternativeName>
        <fullName evidence="10">Acyl-[acyl-carrier-protein]--phosphate acyltransferase</fullName>
    </alternativeName>
    <alternativeName>
        <fullName evidence="10">Phosphate-acyl-ACP acyltransferase</fullName>
    </alternativeName>
</protein>
<dbReference type="Gene3D" id="3.40.718.10">
    <property type="entry name" value="Isopropylmalate Dehydrogenase"/>
    <property type="match status" value="1"/>
</dbReference>
<keyword evidence="5 10" id="KW-0443">Lipid metabolism</keyword>
<comment type="subunit">
    <text evidence="9 10">Homodimer. Probably interacts with PlsY.</text>
</comment>
<sequence length="333" mass="35345">MKIAVDAMGGDYAPEEIVKGAVQAAEENIAEIILVGDKEAIARHLPSNRAGSRIEIVHAAQVVDMDEPPAVALRRKKDTSIATATRLVKEGKADAVISAGSTGAQMAAAHIILGRIKGIQRPAIATVFPTRRGAKLILDVGANADCKPQHLVEFALMGSIYAEKILEISHPKVGLLNIGTEETKGNELTQTAYRLLKESSLNFAGNVEARDIPSGIVDVVVCDGFVGNVVLKFAEGLAGEMLELIKQHLAQSLITRLGAALAFPALKRIKKIMDYTEYGGAPLLGVEGVSIICHGSSKAKEIRNAIKGAARGVESRYVERIREFVAKGEGADA</sequence>
<dbReference type="EC" id="2.3.1.274" evidence="8 10"/>
<keyword evidence="2 10" id="KW-0963">Cytoplasm</keyword>
<accession>A0A1Z5HNX2</accession>
<dbReference type="OrthoDB" id="9806408at2"/>
<evidence type="ECO:0000256" key="5">
    <source>
        <dbReference type="ARBA" id="ARBA00023098"/>
    </source>
</evidence>
<dbReference type="Proteomes" id="UP000197032">
    <property type="component" value="Unassembled WGS sequence"/>
</dbReference>
<reference evidence="12" key="1">
    <citation type="journal article" date="2017" name="Appl. Environ. Microbiol.">
        <title>Genomic analysis of Calderihabitans maritimus KKC1, a thermophilic hydrogenogenic carboxydotrophic bacterium isolated from marine sediment.</title>
        <authorList>
            <person name="Omae K."/>
            <person name="Yoneda Y."/>
            <person name="Fukuyama Y."/>
            <person name="Yoshida T."/>
            <person name="Sako Y."/>
        </authorList>
    </citation>
    <scope>NUCLEOTIDE SEQUENCE [LARGE SCALE GENOMIC DNA]</scope>
    <source>
        <strain evidence="12">KKC1</strain>
    </source>
</reference>
<evidence type="ECO:0000256" key="2">
    <source>
        <dbReference type="ARBA" id="ARBA00022490"/>
    </source>
</evidence>
<keyword evidence="7 10" id="KW-1208">Phospholipid metabolism</keyword>
<dbReference type="PANTHER" id="PTHR30100">
    <property type="entry name" value="FATTY ACID/PHOSPHOLIPID SYNTHESIS PROTEIN PLSX"/>
    <property type="match status" value="1"/>
</dbReference>
<dbReference type="GO" id="GO:0006633">
    <property type="term" value="P:fatty acid biosynthetic process"/>
    <property type="evidence" value="ECO:0007669"/>
    <property type="project" value="UniProtKB-UniRule"/>
</dbReference>
<evidence type="ECO:0000256" key="10">
    <source>
        <dbReference type="HAMAP-Rule" id="MF_00019"/>
    </source>
</evidence>
<dbReference type="AlphaFoldDB" id="A0A1Z5HNX2"/>
<comment type="caution">
    <text evidence="11">The sequence shown here is derived from an EMBL/GenBank/DDBJ whole genome shotgun (WGS) entry which is preliminary data.</text>
</comment>
<comment type="pathway">
    <text evidence="10">Lipid metabolism; phospholipid metabolism.</text>
</comment>
<evidence type="ECO:0000256" key="1">
    <source>
        <dbReference type="ARBA" id="ARBA00001232"/>
    </source>
</evidence>
<keyword evidence="3 10" id="KW-0444">Lipid biosynthesis</keyword>
<dbReference type="SUPFAM" id="SSF53659">
    <property type="entry name" value="Isocitrate/Isopropylmalate dehydrogenase-like"/>
    <property type="match status" value="1"/>
</dbReference>
<evidence type="ECO:0000256" key="4">
    <source>
        <dbReference type="ARBA" id="ARBA00022679"/>
    </source>
</evidence>
<comment type="similarity">
    <text evidence="10">Belongs to the PlsX family.</text>
</comment>
<evidence type="ECO:0000256" key="3">
    <source>
        <dbReference type="ARBA" id="ARBA00022516"/>
    </source>
</evidence>
<dbReference type="UniPathway" id="UPA00085"/>
<organism evidence="11 12">
    <name type="scientific">Calderihabitans maritimus</name>
    <dbReference type="NCBI Taxonomy" id="1246530"/>
    <lineage>
        <taxon>Bacteria</taxon>
        <taxon>Bacillati</taxon>
        <taxon>Bacillota</taxon>
        <taxon>Clostridia</taxon>
        <taxon>Neomoorellales</taxon>
        <taxon>Calderihabitantaceae</taxon>
        <taxon>Calderihabitans</taxon>
    </lineage>
</organism>
<evidence type="ECO:0000256" key="7">
    <source>
        <dbReference type="ARBA" id="ARBA00023264"/>
    </source>
</evidence>
<keyword evidence="6 10" id="KW-0594">Phospholipid biosynthesis</keyword>
<dbReference type="HAMAP" id="MF_00019">
    <property type="entry name" value="PlsX"/>
    <property type="match status" value="1"/>
</dbReference>
<dbReference type="GO" id="GO:0008654">
    <property type="term" value="P:phospholipid biosynthetic process"/>
    <property type="evidence" value="ECO:0007669"/>
    <property type="project" value="UniProtKB-KW"/>
</dbReference>
<gene>
    <name evidence="10" type="primary">plsX</name>
    <name evidence="11" type="ORF">KKC1_02390</name>
</gene>
<dbReference type="GO" id="GO:0043811">
    <property type="term" value="F:phosphate:acyl-[acyl carrier protein] acyltransferase activity"/>
    <property type="evidence" value="ECO:0007669"/>
    <property type="project" value="UniProtKB-UniRule"/>
</dbReference>
<dbReference type="EMBL" id="BDGJ01000004">
    <property type="protein sequence ID" value="GAW91077.1"/>
    <property type="molecule type" value="Genomic_DNA"/>
</dbReference>
<comment type="subcellular location">
    <subcellularLocation>
        <location evidence="10">Cytoplasm</location>
    </subcellularLocation>
    <text evidence="10">Associated with the membrane possibly through PlsY.</text>
</comment>
<dbReference type="Pfam" id="PF02504">
    <property type="entry name" value="FA_synthesis"/>
    <property type="match status" value="1"/>
</dbReference>
<dbReference type="PIRSF" id="PIRSF002465">
    <property type="entry name" value="Phsphlp_syn_PlsX"/>
    <property type="match status" value="1"/>
</dbReference>
<evidence type="ECO:0000256" key="9">
    <source>
        <dbReference type="ARBA" id="ARBA00046608"/>
    </source>
</evidence>
<evidence type="ECO:0000256" key="8">
    <source>
        <dbReference type="ARBA" id="ARBA00024069"/>
    </source>
</evidence>
<dbReference type="PANTHER" id="PTHR30100:SF1">
    <property type="entry name" value="PHOSPHATE ACYLTRANSFERASE"/>
    <property type="match status" value="1"/>
</dbReference>
<dbReference type="NCBIfam" id="TIGR00182">
    <property type="entry name" value="plsX"/>
    <property type="match status" value="1"/>
</dbReference>
<name>A0A1Z5HNX2_9FIRM</name>
<keyword evidence="4 10" id="KW-0808">Transferase</keyword>
<evidence type="ECO:0000313" key="12">
    <source>
        <dbReference type="Proteomes" id="UP000197032"/>
    </source>
</evidence>
<proteinExistence type="inferred from homology"/>
<evidence type="ECO:0000256" key="6">
    <source>
        <dbReference type="ARBA" id="ARBA00023209"/>
    </source>
</evidence>
<dbReference type="InterPro" id="IPR012281">
    <property type="entry name" value="Phospholipid_synth_PlsX-like"/>
</dbReference>
<evidence type="ECO:0000313" key="11">
    <source>
        <dbReference type="EMBL" id="GAW91077.1"/>
    </source>
</evidence>
<dbReference type="GO" id="GO:0005737">
    <property type="term" value="C:cytoplasm"/>
    <property type="evidence" value="ECO:0007669"/>
    <property type="project" value="UniProtKB-SubCell"/>
</dbReference>
<comment type="catalytic activity">
    <reaction evidence="1 10">
        <text>a fatty acyl-[ACP] + phosphate = an acyl phosphate + holo-[ACP]</text>
        <dbReference type="Rhea" id="RHEA:42292"/>
        <dbReference type="Rhea" id="RHEA-COMP:9685"/>
        <dbReference type="Rhea" id="RHEA-COMP:14125"/>
        <dbReference type="ChEBI" id="CHEBI:43474"/>
        <dbReference type="ChEBI" id="CHEBI:59918"/>
        <dbReference type="ChEBI" id="CHEBI:64479"/>
        <dbReference type="ChEBI" id="CHEBI:138651"/>
        <dbReference type="EC" id="2.3.1.274"/>
    </reaction>
</comment>
<dbReference type="RefSeq" id="WP_088552671.1">
    <property type="nucleotide sequence ID" value="NZ_BDGJ01000004.1"/>
</dbReference>
<comment type="function">
    <text evidence="10">Catalyzes the reversible formation of acyl-phosphate (acyl-PO(4)) from acyl-[acyl-carrier-protein] (acyl-ACP). This enzyme utilizes acyl-ACP as fatty acyl donor, but not acyl-CoA.</text>
</comment>